<feature type="signal peptide" evidence="1">
    <location>
        <begin position="1"/>
        <end position="21"/>
    </location>
</feature>
<evidence type="ECO:0000256" key="1">
    <source>
        <dbReference type="SAM" id="SignalP"/>
    </source>
</evidence>
<organism evidence="2">
    <name type="scientific">Bellilinea caldifistulae</name>
    <dbReference type="NCBI Taxonomy" id="360411"/>
    <lineage>
        <taxon>Bacteria</taxon>
        <taxon>Bacillati</taxon>
        <taxon>Chloroflexota</taxon>
        <taxon>Anaerolineae</taxon>
        <taxon>Anaerolineales</taxon>
        <taxon>Anaerolineaceae</taxon>
        <taxon>Bellilinea</taxon>
    </lineage>
</organism>
<protein>
    <recommendedName>
        <fullName evidence="3">Carboxypeptidase regulatory-like domain-containing protein</fullName>
    </recommendedName>
</protein>
<dbReference type="AlphaFoldDB" id="A0A7C4L0R4"/>
<name>A0A7C4L0R4_9CHLR</name>
<dbReference type="EMBL" id="DSXR01000127">
    <property type="protein sequence ID" value="HGS88439.1"/>
    <property type="molecule type" value="Genomic_DNA"/>
</dbReference>
<dbReference type="PROSITE" id="PS51257">
    <property type="entry name" value="PROKAR_LIPOPROTEIN"/>
    <property type="match status" value="1"/>
</dbReference>
<proteinExistence type="predicted"/>
<gene>
    <name evidence="2" type="ORF">ENT17_12615</name>
</gene>
<evidence type="ECO:0000313" key="2">
    <source>
        <dbReference type="EMBL" id="HGS88439.1"/>
    </source>
</evidence>
<accession>A0A7C4L0R4</accession>
<comment type="caution">
    <text evidence="2">The sequence shown here is derived from an EMBL/GenBank/DDBJ whole genome shotgun (WGS) entry which is preliminary data.</text>
</comment>
<feature type="chain" id="PRO_5027766398" description="Carboxypeptidase regulatory-like domain-containing protein" evidence="1">
    <location>
        <begin position="22"/>
        <end position="176"/>
    </location>
</feature>
<reference evidence="2" key="1">
    <citation type="journal article" date="2020" name="mSystems">
        <title>Genome- and Community-Level Interaction Insights into Carbon Utilization and Element Cycling Functions of Hydrothermarchaeota in Hydrothermal Sediment.</title>
        <authorList>
            <person name="Zhou Z."/>
            <person name="Liu Y."/>
            <person name="Xu W."/>
            <person name="Pan J."/>
            <person name="Luo Z.H."/>
            <person name="Li M."/>
        </authorList>
    </citation>
    <scope>NUCLEOTIDE SEQUENCE [LARGE SCALE GENOMIC DNA]</scope>
    <source>
        <strain evidence="2">SpSt-556</strain>
    </source>
</reference>
<keyword evidence="1" id="KW-0732">Signal</keyword>
<sequence>MKKLFRHFFVLIVFLILTSCGGITPTTQSDDYPPPFSSIPTLYPISPTEEDSPVISEIPTPAGKEFAVVTGYLKIQKDGIEKPVETGTILYLTEVLFYQGTPAAAGFDRLSPLRTTTDKNGRFVFKLVPLNTYTLILDRVAEAYLLKYPNSNLEIVLEVNSSKIIDLGTLVYENLP</sequence>
<evidence type="ECO:0008006" key="3">
    <source>
        <dbReference type="Google" id="ProtNLM"/>
    </source>
</evidence>